<proteinExistence type="predicted"/>
<dbReference type="Proteomes" id="UP000029121">
    <property type="component" value="Unassembled WGS sequence"/>
</dbReference>
<dbReference type="EMBL" id="KB870805">
    <property type="protein sequence ID" value="EOA38763.1"/>
    <property type="molecule type" value="Genomic_DNA"/>
</dbReference>
<gene>
    <name evidence="2" type="ORF">CARUB_v10010949mg</name>
</gene>
<reference evidence="3" key="1">
    <citation type="journal article" date="2013" name="Nat. Genet.">
        <title>The Capsella rubella genome and the genomic consequences of rapid mating system evolution.</title>
        <authorList>
            <person name="Slotte T."/>
            <person name="Hazzouri K.M."/>
            <person name="Agren J.A."/>
            <person name="Koenig D."/>
            <person name="Maumus F."/>
            <person name="Guo Y.L."/>
            <person name="Steige K."/>
            <person name="Platts A.E."/>
            <person name="Escobar J.S."/>
            <person name="Newman L.K."/>
            <person name="Wang W."/>
            <person name="Mandakova T."/>
            <person name="Vello E."/>
            <person name="Smith L.M."/>
            <person name="Henz S.R."/>
            <person name="Steffen J."/>
            <person name="Takuno S."/>
            <person name="Brandvain Y."/>
            <person name="Coop G."/>
            <person name="Andolfatto P."/>
            <person name="Hu T.T."/>
            <person name="Blanchette M."/>
            <person name="Clark R.M."/>
            <person name="Quesneville H."/>
            <person name="Nordborg M."/>
            <person name="Gaut B.S."/>
            <person name="Lysak M.A."/>
            <person name="Jenkins J."/>
            <person name="Grimwood J."/>
            <person name="Chapman J."/>
            <person name="Prochnik S."/>
            <person name="Shu S."/>
            <person name="Rokhsar D."/>
            <person name="Schmutz J."/>
            <person name="Weigel D."/>
            <person name="Wright S.I."/>
        </authorList>
    </citation>
    <scope>NUCLEOTIDE SEQUENCE [LARGE SCALE GENOMIC DNA]</scope>
    <source>
        <strain evidence="3">cv. Monte Gargano</strain>
    </source>
</reference>
<protein>
    <recommendedName>
        <fullName evidence="1">F-box associated beta-propeller type 3 domain-containing protein</fullName>
    </recommendedName>
</protein>
<evidence type="ECO:0000313" key="3">
    <source>
        <dbReference type="Proteomes" id="UP000029121"/>
    </source>
</evidence>
<name>R0INP2_9BRAS</name>
<feature type="domain" description="F-box associated beta-propeller type 3" evidence="1">
    <location>
        <begin position="7"/>
        <end position="105"/>
    </location>
</feature>
<accession>R0INP2</accession>
<keyword evidence="3" id="KW-1185">Reference proteome</keyword>
<dbReference type="InterPro" id="IPR013187">
    <property type="entry name" value="F-box-assoc_dom_typ3"/>
</dbReference>
<dbReference type="AlphaFoldDB" id="R0INP2"/>
<evidence type="ECO:0000313" key="2">
    <source>
        <dbReference type="EMBL" id="EOA38763.1"/>
    </source>
</evidence>
<organism evidence="2 3">
    <name type="scientific">Capsella rubella</name>
    <dbReference type="NCBI Taxonomy" id="81985"/>
    <lineage>
        <taxon>Eukaryota</taxon>
        <taxon>Viridiplantae</taxon>
        <taxon>Streptophyta</taxon>
        <taxon>Embryophyta</taxon>
        <taxon>Tracheophyta</taxon>
        <taxon>Spermatophyta</taxon>
        <taxon>Magnoliopsida</taxon>
        <taxon>eudicotyledons</taxon>
        <taxon>Gunneridae</taxon>
        <taxon>Pentapetalae</taxon>
        <taxon>rosids</taxon>
        <taxon>malvids</taxon>
        <taxon>Brassicales</taxon>
        <taxon>Brassicaceae</taxon>
        <taxon>Camelineae</taxon>
        <taxon>Capsella</taxon>
    </lineage>
</organism>
<evidence type="ECO:0000259" key="1">
    <source>
        <dbReference type="Pfam" id="PF08268"/>
    </source>
</evidence>
<sequence>MEGVNSEKRNGKVRCSFGYDPLGEQFKVLRITWLRKGTQEWLGEYHVLTLGTGNLSWRKIQCRILHYPLEDNGICINGVLYYPARLSTGKHTMVCFDVRSEKFFIANID</sequence>
<dbReference type="Pfam" id="PF08268">
    <property type="entry name" value="FBA_3"/>
    <property type="match status" value="1"/>
</dbReference>
<dbReference type="PANTHER" id="PTHR31111:SF125">
    <property type="entry name" value="F-BOX PROTEIN CPR30-LIKE"/>
    <property type="match status" value="1"/>
</dbReference>
<dbReference type="NCBIfam" id="TIGR01640">
    <property type="entry name" value="F_box_assoc_1"/>
    <property type="match status" value="1"/>
</dbReference>
<dbReference type="InterPro" id="IPR017451">
    <property type="entry name" value="F-box-assoc_interact_dom"/>
</dbReference>
<dbReference type="PANTHER" id="PTHR31111">
    <property type="entry name" value="BNAA05G37150D PROTEIN-RELATED"/>
    <property type="match status" value="1"/>
</dbReference>